<keyword evidence="3" id="KW-1185">Reference proteome</keyword>
<dbReference type="Gene3D" id="3.90.1200.10">
    <property type="match status" value="1"/>
</dbReference>
<dbReference type="RefSeq" id="WP_116479957.1">
    <property type="nucleotide sequence ID" value="NZ_QEKV01000004.1"/>
</dbReference>
<dbReference type="InterPro" id="IPR011009">
    <property type="entry name" value="Kinase-like_dom_sf"/>
</dbReference>
<dbReference type="PANTHER" id="PTHR36529:SF1">
    <property type="entry name" value="GLYCOSYLTRANSFERASE"/>
    <property type="match status" value="1"/>
</dbReference>
<name>A0A2U1E3K4_9FIRM</name>
<accession>A0A2U1E3K4</accession>
<evidence type="ECO:0000313" key="3">
    <source>
        <dbReference type="Proteomes" id="UP000245793"/>
    </source>
</evidence>
<dbReference type="Pfam" id="PF09837">
    <property type="entry name" value="DUF2064"/>
    <property type="match status" value="1"/>
</dbReference>
<sequence length="483" mass="56080">MDRIIFFTKAPRLGFGKSRLKPYLSEQERLELMINLINDNYEKIKLSGKDYVVYYDGEKNDIDFIGGKKLLQFGDGLGRRMRNAIFQELETADKVVLIGSDLNNLTTEDINCAFDKLDEYDVVISPTKDGGYGLIGMKNQIDIFMDIIYSTPRVLEDTIKKIKFFNKSYYLLPTIRDVDNLVDLVGAEFDSNNVSLIGAGEYNMNFKIDNMVVRINIASQLNLGDKQIAYEFGALEALENSGVTPKPIKLYEKGKFIPFGFLTMEYIEGRPLEYYRDFQIAAELLAKVHNTLIQDADLIYAERPFQTMYDEFVTMYSVYKSWDGKNAETEKRIDRFMEIARNSGLESEIQNPCIINTELNNRNFIIGNNSKIIDWEKPIIGECEQDLAHFLVPTTTNWKTDVILSIDEMMSFLDMYEKYRHVDRDKFMKYLMFNSLRGVTWCSMAKVEYSNERTLKNDETLNKINKFLSPEFLDMLSIFYEVN</sequence>
<dbReference type="InterPro" id="IPR002575">
    <property type="entry name" value="Aminoglycoside_PTrfase"/>
</dbReference>
<protein>
    <submittedName>
        <fullName evidence="2">2-phospho-L-lactate guanylyltransferase</fullName>
    </submittedName>
</protein>
<dbReference type="InterPro" id="IPR018641">
    <property type="entry name" value="Trfase_1_rSAM/seldom-assoc"/>
</dbReference>
<comment type="caution">
    <text evidence="2">The sequence shown here is derived from an EMBL/GenBank/DDBJ whole genome shotgun (WGS) entry which is preliminary data.</text>
</comment>
<organism evidence="2 3">
    <name type="scientific">Ezakiella coagulans</name>
    <dbReference type="NCBI Taxonomy" id="46507"/>
    <lineage>
        <taxon>Bacteria</taxon>
        <taxon>Bacillati</taxon>
        <taxon>Bacillota</taxon>
        <taxon>Tissierellia</taxon>
        <taxon>Ezakiella</taxon>
    </lineage>
</organism>
<dbReference type="AlphaFoldDB" id="A0A2U1E3K4"/>
<dbReference type="SUPFAM" id="SSF53448">
    <property type="entry name" value="Nucleotide-diphospho-sugar transferases"/>
    <property type="match status" value="1"/>
</dbReference>
<proteinExistence type="predicted"/>
<feature type="domain" description="Aminoglycoside phosphotransferase" evidence="1">
    <location>
        <begin position="210"/>
        <end position="396"/>
    </location>
</feature>
<dbReference type="PANTHER" id="PTHR36529">
    <property type="entry name" value="SLL1095 PROTEIN"/>
    <property type="match status" value="1"/>
</dbReference>
<dbReference type="NCBIfam" id="TIGR04282">
    <property type="entry name" value="glyco_like_cofC"/>
    <property type="match status" value="1"/>
</dbReference>
<dbReference type="Gene3D" id="3.90.550.10">
    <property type="entry name" value="Spore Coat Polysaccharide Biosynthesis Protein SpsA, Chain A"/>
    <property type="match status" value="1"/>
</dbReference>
<dbReference type="InterPro" id="IPR029044">
    <property type="entry name" value="Nucleotide-diphossugar_trans"/>
</dbReference>
<dbReference type="GO" id="GO:0016779">
    <property type="term" value="F:nucleotidyltransferase activity"/>
    <property type="evidence" value="ECO:0007669"/>
    <property type="project" value="UniProtKB-KW"/>
</dbReference>
<evidence type="ECO:0000259" key="1">
    <source>
        <dbReference type="Pfam" id="PF01636"/>
    </source>
</evidence>
<dbReference type="Proteomes" id="UP000245793">
    <property type="component" value="Unassembled WGS sequence"/>
</dbReference>
<keyword evidence="2" id="KW-0808">Transferase</keyword>
<dbReference type="EMBL" id="QEKV01000004">
    <property type="protein sequence ID" value="PVY94501.1"/>
    <property type="molecule type" value="Genomic_DNA"/>
</dbReference>
<dbReference type="SUPFAM" id="SSF56112">
    <property type="entry name" value="Protein kinase-like (PK-like)"/>
    <property type="match status" value="1"/>
</dbReference>
<dbReference type="Pfam" id="PF01636">
    <property type="entry name" value="APH"/>
    <property type="match status" value="1"/>
</dbReference>
<gene>
    <name evidence="2" type="ORF">C7381_1042</name>
</gene>
<evidence type="ECO:0000313" key="2">
    <source>
        <dbReference type="EMBL" id="PVY94501.1"/>
    </source>
</evidence>
<reference evidence="2 3" key="1">
    <citation type="submission" date="2018-04" db="EMBL/GenBank/DDBJ databases">
        <title>Genomic Encyclopedia of Type Strains, Phase IV (KMG-IV): sequencing the most valuable type-strain genomes for metagenomic binning, comparative biology and taxonomic classification.</title>
        <authorList>
            <person name="Goeker M."/>
        </authorList>
    </citation>
    <scope>NUCLEOTIDE SEQUENCE [LARGE SCALE GENOMIC DNA]</scope>
    <source>
        <strain evidence="2 3">DSM 20705</strain>
    </source>
</reference>
<keyword evidence="2" id="KW-0548">Nucleotidyltransferase</keyword>